<feature type="domain" description="Reverse transcriptase zinc-binding" evidence="1">
    <location>
        <begin position="98"/>
        <end position="147"/>
    </location>
</feature>
<keyword evidence="3" id="KW-1185">Reference proteome</keyword>
<reference evidence="2" key="2">
    <citation type="submission" date="2023-06" db="EMBL/GenBank/DDBJ databases">
        <authorList>
            <person name="Ma L."/>
            <person name="Liu K.-W."/>
            <person name="Li Z."/>
            <person name="Hsiao Y.-Y."/>
            <person name="Qi Y."/>
            <person name="Fu T."/>
            <person name="Tang G."/>
            <person name="Zhang D."/>
            <person name="Sun W.-H."/>
            <person name="Liu D.-K."/>
            <person name="Li Y."/>
            <person name="Chen G.-Z."/>
            <person name="Liu X.-D."/>
            <person name="Liao X.-Y."/>
            <person name="Jiang Y.-T."/>
            <person name="Yu X."/>
            <person name="Hao Y."/>
            <person name="Huang J."/>
            <person name="Zhao X.-W."/>
            <person name="Ke S."/>
            <person name="Chen Y.-Y."/>
            <person name="Wu W.-L."/>
            <person name="Hsu J.-L."/>
            <person name="Lin Y.-F."/>
            <person name="Huang M.-D."/>
            <person name="Li C.-Y."/>
            <person name="Huang L."/>
            <person name="Wang Z.-W."/>
            <person name="Zhao X."/>
            <person name="Zhong W.-Y."/>
            <person name="Peng D.-H."/>
            <person name="Ahmad S."/>
            <person name="Lan S."/>
            <person name="Zhang J.-S."/>
            <person name="Tsai W.-C."/>
            <person name="Van De Peer Y."/>
            <person name="Liu Z.-J."/>
        </authorList>
    </citation>
    <scope>NUCLEOTIDE SEQUENCE</scope>
    <source>
        <strain evidence="2">CP</strain>
        <tissue evidence="2">Leaves</tissue>
    </source>
</reference>
<evidence type="ECO:0000313" key="3">
    <source>
        <dbReference type="Proteomes" id="UP001180020"/>
    </source>
</evidence>
<protein>
    <recommendedName>
        <fullName evidence="1">Reverse transcriptase zinc-binding domain-containing protein</fullName>
    </recommendedName>
</protein>
<dbReference type="EMBL" id="JAUJYO010000006">
    <property type="protein sequence ID" value="KAK1313975.1"/>
    <property type="molecule type" value="Genomic_DNA"/>
</dbReference>
<evidence type="ECO:0000259" key="1">
    <source>
        <dbReference type="Pfam" id="PF13966"/>
    </source>
</evidence>
<dbReference type="AlphaFoldDB" id="A0AAV9EKD1"/>
<dbReference type="Pfam" id="PF13966">
    <property type="entry name" value="zf-RVT"/>
    <property type="match status" value="1"/>
</dbReference>
<sequence>MVLRTGRGTEHDHNSGGATKWTTNIISLPIQTLLIEKSRGGLEGGGSLPTPKCANWQLCLSRFSATTRRRRGQTLLAGRRDLTQATQSKVGINGGVKTYRWCKRRLLRKAYKGKWRGVEDQNCSLCNNEVETVEHLFLTCPKAVQFWTWLAHLASIRTNSQDLGKLWDAMGNSANRGDKSIKARMMRIKVQFFLYVPKSKGAAGF</sequence>
<name>A0AAV9EKD1_ACOCL</name>
<organism evidence="2 3">
    <name type="scientific">Acorus calamus</name>
    <name type="common">Sweet flag</name>
    <dbReference type="NCBI Taxonomy" id="4465"/>
    <lineage>
        <taxon>Eukaryota</taxon>
        <taxon>Viridiplantae</taxon>
        <taxon>Streptophyta</taxon>
        <taxon>Embryophyta</taxon>
        <taxon>Tracheophyta</taxon>
        <taxon>Spermatophyta</taxon>
        <taxon>Magnoliopsida</taxon>
        <taxon>Liliopsida</taxon>
        <taxon>Acoraceae</taxon>
        <taxon>Acorus</taxon>
    </lineage>
</organism>
<dbReference type="InterPro" id="IPR026960">
    <property type="entry name" value="RVT-Znf"/>
</dbReference>
<proteinExistence type="predicted"/>
<reference evidence="2" key="1">
    <citation type="journal article" date="2023" name="Nat. Commun.">
        <title>Diploid and tetraploid genomes of Acorus and the evolution of monocots.</title>
        <authorList>
            <person name="Ma L."/>
            <person name="Liu K.W."/>
            <person name="Li Z."/>
            <person name="Hsiao Y.Y."/>
            <person name="Qi Y."/>
            <person name="Fu T."/>
            <person name="Tang G.D."/>
            <person name="Zhang D."/>
            <person name="Sun W.H."/>
            <person name="Liu D.K."/>
            <person name="Li Y."/>
            <person name="Chen G.Z."/>
            <person name="Liu X.D."/>
            <person name="Liao X.Y."/>
            <person name="Jiang Y.T."/>
            <person name="Yu X."/>
            <person name="Hao Y."/>
            <person name="Huang J."/>
            <person name="Zhao X.W."/>
            <person name="Ke S."/>
            <person name="Chen Y.Y."/>
            <person name="Wu W.L."/>
            <person name="Hsu J.L."/>
            <person name="Lin Y.F."/>
            <person name="Huang M.D."/>
            <person name="Li C.Y."/>
            <person name="Huang L."/>
            <person name="Wang Z.W."/>
            <person name="Zhao X."/>
            <person name="Zhong W.Y."/>
            <person name="Peng D.H."/>
            <person name="Ahmad S."/>
            <person name="Lan S."/>
            <person name="Zhang J.S."/>
            <person name="Tsai W.C."/>
            <person name="Van de Peer Y."/>
            <person name="Liu Z.J."/>
        </authorList>
    </citation>
    <scope>NUCLEOTIDE SEQUENCE</scope>
    <source>
        <strain evidence="2">CP</strain>
    </source>
</reference>
<dbReference type="Proteomes" id="UP001180020">
    <property type="component" value="Unassembled WGS sequence"/>
</dbReference>
<accession>A0AAV9EKD1</accession>
<gene>
    <name evidence="2" type="ORF">QJS10_CPA06g00060</name>
</gene>
<comment type="caution">
    <text evidence="2">The sequence shown here is derived from an EMBL/GenBank/DDBJ whole genome shotgun (WGS) entry which is preliminary data.</text>
</comment>
<evidence type="ECO:0000313" key="2">
    <source>
        <dbReference type="EMBL" id="KAK1313975.1"/>
    </source>
</evidence>